<feature type="compositionally biased region" description="Basic and acidic residues" evidence="1">
    <location>
        <begin position="137"/>
        <end position="148"/>
    </location>
</feature>
<name>A0A5N6U265_ASPAV</name>
<dbReference type="EMBL" id="ML742049">
    <property type="protein sequence ID" value="KAE8152676.1"/>
    <property type="molecule type" value="Genomic_DNA"/>
</dbReference>
<dbReference type="PANTHER" id="PTHR34502">
    <property type="entry name" value="DUF6594 DOMAIN-CONTAINING PROTEIN-RELATED"/>
    <property type="match status" value="1"/>
</dbReference>
<feature type="compositionally biased region" description="Polar residues" evidence="1">
    <location>
        <begin position="149"/>
        <end position="164"/>
    </location>
</feature>
<dbReference type="Pfam" id="PF20237">
    <property type="entry name" value="DUF6594"/>
    <property type="match status" value="1"/>
</dbReference>
<feature type="compositionally biased region" description="Basic and acidic residues" evidence="1">
    <location>
        <begin position="182"/>
        <end position="191"/>
    </location>
</feature>
<protein>
    <recommendedName>
        <fullName evidence="3">DUF6594 domain-containing protein</fullName>
    </recommendedName>
</protein>
<feature type="transmembrane region" description="Helical" evidence="2">
    <location>
        <begin position="369"/>
        <end position="390"/>
    </location>
</feature>
<sequence>MMLLYPGAKRYKQSSKDGGTKASGASITSMNTSKGSRSSTENPKKGSSQGKAKGKMANTGNMQKTSASKDSKSKSKESEKRAPNVFEYLDSDSDEFSEDDITIDVPRVSKYSSKAPHIGARLPTQGATNHGHMKPRRSMESYHTDKQNLDLTSIPESYYPSQDASSLHNPHFPPSPPQSPEDNLHNVDTRQKPTPQPVPSGYGSLARQLSSSVDKDEPSLSPLYRRFEDINHRVLLYLQDEIAQMEEELRVLDEYDEMHRVATAEQEGTSILPASRRMDAQAHMYSSLHYRREEVMATLIHKTQQYNTSLSAYSKVMQGLPGASEKDVDTYRAWIKKHNPIAAPETNFLDYTKDLVTFPRRPTARSGSVFSTIIIASAAILFPLIAFSMIAEFSGRLLVVAMAGGAASAIASNMSTGTDQLVASHDGWRIAALYFGFMTFVAMFIP</sequence>
<dbReference type="AlphaFoldDB" id="A0A5N6U265"/>
<keyword evidence="5" id="KW-1185">Reference proteome</keyword>
<accession>A0A5N6U265</accession>
<reference evidence="4 5" key="1">
    <citation type="submission" date="2019-04" db="EMBL/GenBank/DDBJ databases">
        <title>Friends and foes A comparative genomics study of 23 Aspergillus species from section Flavi.</title>
        <authorList>
            <consortium name="DOE Joint Genome Institute"/>
            <person name="Kjaerbolling I."/>
            <person name="Vesth T."/>
            <person name="Frisvad J.C."/>
            <person name="Nybo J.L."/>
            <person name="Theobald S."/>
            <person name="Kildgaard S."/>
            <person name="Isbrandt T."/>
            <person name="Kuo A."/>
            <person name="Sato A."/>
            <person name="Lyhne E.K."/>
            <person name="Kogle M.E."/>
            <person name="Wiebenga A."/>
            <person name="Kun R.S."/>
            <person name="Lubbers R.J."/>
            <person name="Makela M.R."/>
            <person name="Barry K."/>
            <person name="Chovatia M."/>
            <person name="Clum A."/>
            <person name="Daum C."/>
            <person name="Haridas S."/>
            <person name="He G."/>
            <person name="LaButti K."/>
            <person name="Lipzen A."/>
            <person name="Mondo S."/>
            <person name="Riley R."/>
            <person name="Salamov A."/>
            <person name="Simmons B.A."/>
            <person name="Magnuson J.K."/>
            <person name="Henrissat B."/>
            <person name="Mortensen U.H."/>
            <person name="Larsen T.O."/>
            <person name="Devries R.P."/>
            <person name="Grigoriev I.V."/>
            <person name="Machida M."/>
            <person name="Baker S.E."/>
            <person name="Andersen M.R."/>
        </authorList>
    </citation>
    <scope>NUCLEOTIDE SEQUENCE [LARGE SCALE GENOMIC DNA]</scope>
    <source>
        <strain evidence="4 5">IBT 18842</strain>
    </source>
</reference>
<keyword evidence="2" id="KW-0472">Membrane</keyword>
<evidence type="ECO:0000256" key="1">
    <source>
        <dbReference type="SAM" id="MobiDB-lite"/>
    </source>
</evidence>
<evidence type="ECO:0000313" key="5">
    <source>
        <dbReference type="Proteomes" id="UP000325780"/>
    </source>
</evidence>
<proteinExistence type="predicted"/>
<feature type="compositionally biased region" description="Polar residues" evidence="1">
    <location>
        <begin position="23"/>
        <end position="41"/>
    </location>
</feature>
<feature type="transmembrane region" description="Helical" evidence="2">
    <location>
        <begin position="397"/>
        <end position="415"/>
    </location>
</feature>
<dbReference type="InterPro" id="IPR046529">
    <property type="entry name" value="DUF6594"/>
</dbReference>
<dbReference type="OrthoDB" id="5416037at2759"/>
<feature type="compositionally biased region" description="Acidic residues" evidence="1">
    <location>
        <begin position="89"/>
        <end position="102"/>
    </location>
</feature>
<keyword evidence="2" id="KW-0812">Transmembrane</keyword>
<feature type="transmembrane region" description="Helical" evidence="2">
    <location>
        <begin position="427"/>
        <end position="445"/>
    </location>
</feature>
<evidence type="ECO:0000259" key="3">
    <source>
        <dbReference type="Pfam" id="PF20237"/>
    </source>
</evidence>
<feature type="compositionally biased region" description="Basic and acidic residues" evidence="1">
    <location>
        <begin position="67"/>
        <end position="82"/>
    </location>
</feature>
<feature type="region of interest" description="Disordered" evidence="1">
    <location>
        <begin position="1"/>
        <end position="219"/>
    </location>
</feature>
<organism evidence="4 5">
    <name type="scientific">Aspergillus avenaceus</name>
    <dbReference type="NCBI Taxonomy" id="36643"/>
    <lineage>
        <taxon>Eukaryota</taxon>
        <taxon>Fungi</taxon>
        <taxon>Dikarya</taxon>
        <taxon>Ascomycota</taxon>
        <taxon>Pezizomycotina</taxon>
        <taxon>Eurotiomycetes</taxon>
        <taxon>Eurotiomycetidae</taxon>
        <taxon>Eurotiales</taxon>
        <taxon>Aspergillaceae</taxon>
        <taxon>Aspergillus</taxon>
        <taxon>Aspergillus subgen. Circumdati</taxon>
    </lineage>
</organism>
<evidence type="ECO:0000313" key="4">
    <source>
        <dbReference type="EMBL" id="KAE8152676.1"/>
    </source>
</evidence>
<feature type="domain" description="DUF6594" evidence="3">
    <location>
        <begin position="202"/>
        <end position="361"/>
    </location>
</feature>
<dbReference type="PANTHER" id="PTHR34502:SF6">
    <property type="entry name" value="DUF6594 DOMAIN-CONTAINING PROTEIN"/>
    <property type="match status" value="1"/>
</dbReference>
<dbReference type="Proteomes" id="UP000325780">
    <property type="component" value="Unassembled WGS sequence"/>
</dbReference>
<keyword evidence="2" id="KW-1133">Transmembrane helix</keyword>
<gene>
    <name evidence="4" type="ORF">BDV25DRAFT_57344</name>
</gene>
<evidence type="ECO:0000256" key="2">
    <source>
        <dbReference type="SAM" id="Phobius"/>
    </source>
</evidence>